<protein>
    <submittedName>
        <fullName evidence="5">Putative transcriptional regulator, AsnC family</fullName>
    </submittedName>
</protein>
<dbReference type="EMBL" id="CP001098">
    <property type="protein sequence ID" value="ACL70658.1"/>
    <property type="molecule type" value="Genomic_DNA"/>
</dbReference>
<dbReference type="PANTHER" id="PTHR30154:SF34">
    <property type="entry name" value="TRANSCRIPTIONAL REGULATOR AZLB"/>
    <property type="match status" value="1"/>
</dbReference>
<dbReference type="HOGENOM" id="CLU_091233_5_4_9"/>
<dbReference type="Proteomes" id="UP000000719">
    <property type="component" value="Chromosome"/>
</dbReference>
<dbReference type="InterPro" id="IPR036388">
    <property type="entry name" value="WH-like_DNA-bd_sf"/>
</dbReference>
<dbReference type="OrthoDB" id="66249at2"/>
<evidence type="ECO:0000256" key="3">
    <source>
        <dbReference type="ARBA" id="ARBA00023163"/>
    </source>
</evidence>
<keyword evidence="2" id="KW-0238">DNA-binding</keyword>
<evidence type="ECO:0000259" key="4">
    <source>
        <dbReference type="PROSITE" id="PS50956"/>
    </source>
</evidence>
<dbReference type="PANTHER" id="PTHR30154">
    <property type="entry name" value="LEUCINE-RESPONSIVE REGULATORY PROTEIN"/>
    <property type="match status" value="1"/>
</dbReference>
<name>B8CZD9_HALOH</name>
<dbReference type="InterPro" id="IPR019887">
    <property type="entry name" value="Tscrpt_reg_AsnC/Lrp_C"/>
</dbReference>
<dbReference type="RefSeq" id="WP_015923627.1">
    <property type="nucleotide sequence ID" value="NC_011899.1"/>
</dbReference>
<dbReference type="InterPro" id="IPR011008">
    <property type="entry name" value="Dimeric_a/b-barrel"/>
</dbReference>
<dbReference type="Pfam" id="PF13412">
    <property type="entry name" value="HTH_24"/>
    <property type="match status" value="1"/>
</dbReference>
<dbReference type="AlphaFoldDB" id="B8CZD9"/>
<dbReference type="GO" id="GO:0043565">
    <property type="term" value="F:sequence-specific DNA binding"/>
    <property type="evidence" value="ECO:0007669"/>
    <property type="project" value="InterPro"/>
</dbReference>
<evidence type="ECO:0000256" key="2">
    <source>
        <dbReference type="ARBA" id="ARBA00023125"/>
    </source>
</evidence>
<dbReference type="Gene3D" id="1.10.10.10">
    <property type="entry name" value="Winged helix-like DNA-binding domain superfamily/Winged helix DNA-binding domain"/>
    <property type="match status" value="1"/>
</dbReference>
<evidence type="ECO:0000256" key="1">
    <source>
        <dbReference type="ARBA" id="ARBA00023015"/>
    </source>
</evidence>
<feature type="domain" description="HTH asnC-type" evidence="4">
    <location>
        <begin position="1"/>
        <end position="62"/>
    </location>
</feature>
<dbReference type="SMART" id="SM00344">
    <property type="entry name" value="HTH_ASNC"/>
    <property type="match status" value="1"/>
</dbReference>
<evidence type="ECO:0000313" key="5">
    <source>
        <dbReference type="EMBL" id="ACL70658.1"/>
    </source>
</evidence>
<evidence type="ECO:0000313" key="6">
    <source>
        <dbReference type="Proteomes" id="UP000000719"/>
    </source>
</evidence>
<dbReference type="GO" id="GO:0043200">
    <property type="term" value="P:response to amino acid"/>
    <property type="evidence" value="ECO:0007669"/>
    <property type="project" value="TreeGrafter"/>
</dbReference>
<dbReference type="Gene3D" id="3.30.70.920">
    <property type="match status" value="1"/>
</dbReference>
<keyword evidence="3" id="KW-0804">Transcription</keyword>
<keyword evidence="1" id="KW-0805">Transcription regulation</keyword>
<dbReference type="STRING" id="373903.Hore_19100"/>
<dbReference type="SUPFAM" id="SSF46785">
    <property type="entry name" value="Winged helix' DNA-binding domain"/>
    <property type="match status" value="1"/>
</dbReference>
<organism evidence="5 6">
    <name type="scientific">Halothermothrix orenii (strain H 168 / OCM 544 / DSM 9562)</name>
    <dbReference type="NCBI Taxonomy" id="373903"/>
    <lineage>
        <taxon>Bacteria</taxon>
        <taxon>Bacillati</taxon>
        <taxon>Bacillota</taxon>
        <taxon>Clostridia</taxon>
        <taxon>Halanaerobiales</taxon>
        <taxon>Halothermotrichaceae</taxon>
        <taxon>Halothermothrix</taxon>
    </lineage>
</organism>
<gene>
    <name evidence="5" type="ordered locus">Hore_19100</name>
</gene>
<dbReference type="SUPFAM" id="SSF54909">
    <property type="entry name" value="Dimeric alpha+beta barrel"/>
    <property type="match status" value="1"/>
</dbReference>
<dbReference type="PRINTS" id="PR00033">
    <property type="entry name" value="HTHASNC"/>
</dbReference>
<dbReference type="KEGG" id="hor:Hore_19100"/>
<keyword evidence="6" id="KW-1185">Reference proteome</keyword>
<dbReference type="GO" id="GO:0005829">
    <property type="term" value="C:cytosol"/>
    <property type="evidence" value="ECO:0007669"/>
    <property type="project" value="TreeGrafter"/>
</dbReference>
<sequence>MDELDYKLLDDLSKNSRVSYAELERKYNLSRVCIRERINNLVDEGVIENFTININPEKLGMRLEAFFELDVKPNYLYKVARELSEEDDVVHIFLMTGSATLHMYVVLKDKCSLEDFLREKLYNREEIIGVDCKIILKKFKSSNNILSKLCEEKSD</sequence>
<reference evidence="5 6" key="1">
    <citation type="journal article" date="2009" name="PLoS ONE">
        <title>Genome analysis of the anaerobic thermohalophilic bacterium Halothermothrix orenii.</title>
        <authorList>
            <person name="Mavromatis K."/>
            <person name="Ivanova N."/>
            <person name="Anderson I."/>
            <person name="Lykidis A."/>
            <person name="Hooper S.D."/>
            <person name="Sun H."/>
            <person name="Kunin V."/>
            <person name="Lapidus A."/>
            <person name="Hugenholtz P."/>
            <person name="Patel B."/>
            <person name="Kyrpides N.C."/>
        </authorList>
    </citation>
    <scope>NUCLEOTIDE SEQUENCE [LARGE SCALE GENOMIC DNA]</scope>
    <source>
        <strain evidence="6">H 168 / OCM 544 / DSM 9562</strain>
    </source>
</reference>
<dbReference type="InterPro" id="IPR019888">
    <property type="entry name" value="Tscrpt_reg_AsnC-like"/>
</dbReference>
<dbReference type="eggNOG" id="COG1522">
    <property type="taxonomic scope" value="Bacteria"/>
</dbReference>
<dbReference type="InterPro" id="IPR036390">
    <property type="entry name" value="WH_DNA-bd_sf"/>
</dbReference>
<proteinExistence type="predicted"/>
<dbReference type="InterPro" id="IPR000485">
    <property type="entry name" value="AsnC-type_HTH_dom"/>
</dbReference>
<dbReference type="PROSITE" id="PS50956">
    <property type="entry name" value="HTH_ASNC_2"/>
    <property type="match status" value="1"/>
</dbReference>
<dbReference type="Pfam" id="PF01037">
    <property type="entry name" value="AsnC_trans_reg"/>
    <property type="match status" value="1"/>
</dbReference>
<accession>B8CZD9</accession>